<protein>
    <recommendedName>
        <fullName evidence="12">Gag-pol polyprotein</fullName>
    </recommendedName>
</protein>
<dbReference type="Pfam" id="PF14223">
    <property type="entry name" value="Retrotran_gag_2"/>
    <property type="match status" value="1"/>
</dbReference>
<dbReference type="InterPro" id="IPR039537">
    <property type="entry name" value="Retrotran_Ty1/copia-like"/>
</dbReference>
<name>A0AAD8VPL6_LOLMU</name>
<reference evidence="10" key="1">
    <citation type="submission" date="2023-07" db="EMBL/GenBank/DDBJ databases">
        <title>A chromosome-level genome assembly of Lolium multiflorum.</title>
        <authorList>
            <person name="Chen Y."/>
            <person name="Copetti D."/>
            <person name="Kolliker R."/>
            <person name="Studer B."/>
        </authorList>
    </citation>
    <scope>NUCLEOTIDE SEQUENCE</scope>
    <source>
        <strain evidence="10">02402/16</strain>
        <tissue evidence="10">Leaf</tissue>
    </source>
</reference>
<proteinExistence type="predicted"/>
<dbReference type="Pfam" id="PF00098">
    <property type="entry name" value="zf-CCHC"/>
    <property type="match status" value="1"/>
</dbReference>
<evidence type="ECO:0000256" key="3">
    <source>
        <dbReference type="ARBA" id="ARBA00022750"/>
    </source>
</evidence>
<dbReference type="InterPro" id="IPR025724">
    <property type="entry name" value="GAG-pre-integrase_dom"/>
</dbReference>
<keyword evidence="11" id="KW-1185">Reference proteome</keyword>
<evidence type="ECO:0000313" key="11">
    <source>
        <dbReference type="Proteomes" id="UP001231189"/>
    </source>
</evidence>
<feature type="compositionally biased region" description="Low complexity" evidence="7">
    <location>
        <begin position="1735"/>
        <end position="1745"/>
    </location>
</feature>
<feature type="coiled-coil region" evidence="6">
    <location>
        <begin position="539"/>
        <end position="566"/>
    </location>
</feature>
<dbReference type="Pfam" id="PF07727">
    <property type="entry name" value="RVT_2"/>
    <property type="match status" value="1"/>
</dbReference>
<feature type="region of interest" description="Disordered" evidence="7">
    <location>
        <begin position="1304"/>
        <end position="1382"/>
    </location>
</feature>
<dbReference type="Gene3D" id="3.30.420.10">
    <property type="entry name" value="Ribonuclease H-like superfamily/Ribonuclease H"/>
    <property type="match status" value="1"/>
</dbReference>
<dbReference type="InterPro" id="IPR036397">
    <property type="entry name" value="RNaseH_sf"/>
</dbReference>
<dbReference type="Proteomes" id="UP001231189">
    <property type="component" value="Unassembled WGS sequence"/>
</dbReference>
<feature type="domain" description="Integrase catalytic" evidence="9">
    <location>
        <begin position="1039"/>
        <end position="1205"/>
    </location>
</feature>
<feature type="compositionally biased region" description="Polar residues" evidence="7">
    <location>
        <begin position="789"/>
        <end position="804"/>
    </location>
</feature>
<dbReference type="Pfam" id="PF13976">
    <property type="entry name" value="gag_pre-integrs"/>
    <property type="match status" value="1"/>
</dbReference>
<feature type="coiled-coil region" evidence="6">
    <location>
        <begin position="595"/>
        <end position="650"/>
    </location>
</feature>
<evidence type="ECO:0000256" key="5">
    <source>
        <dbReference type="PROSITE-ProRule" id="PRU00047"/>
    </source>
</evidence>
<keyword evidence="5" id="KW-0863">Zinc-finger</keyword>
<evidence type="ECO:0000256" key="7">
    <source>
        <dbReference type="SAM" id="MobiDB-lite"/>
    </source>
</evidence>
<accession>A0AAD8VPL6</accession>
<dbReference type="Pfam" id="PF00665">
    <property type="entry name" value="rve"/>
    <property type="match status" value="1"/>
</dbReference>
<evidence type="ECO:0000256" key="2">
    <source>
        <dbReference type="ARBA" id="ARBA00022723"/>
    </source>
</evidence>
<dbReference type="SUPFAM" id="SSF57756">
    <property type="entry name" value="Retrovirus zinc finger-like domains"/>
    <property type="match status" value="1"/>
</dbReference>
<feature type="region of interest" description="Disordered" evidence="7">
    <location>
        <begin position="2052"/>
        <end position="2080"/>
    </location>
</feature>
<dbReference type="PROSITE" id="PS50158">
    <property type="entry name" value="ZF_CCHC"/>
    <property type="match status" value="1"/>
</dbReference>
<evidence type="ECO:0000256" key="6">
    <source>
        <dbReference type="SAM" id="Coils"/>
    </source>
</evidence>
<evidence type="ECO:0000259" key="8">
    <source>
        <dbReference type="PROSITE" id="PS50158"/>
    </source>
</evidence>
<dbReference type="Pfam" id="PF22936">
    <property type="entry name" value="Pol_BBD"/>
    <property type="match status" value="1"/>
</dbReference>
<feature type="region of interest" description="Disordered" evidence="7">
    <location>
        <begin position="1726"/>
        <end position="1765"/>
    </location>
</feature>
<dbReference type="SUPFAM" id="SSF53098">
    <property type="entry name" value="Ribonuclease H-like"/>
    <property type="match status" value="1"/>
</dbReference>
<feature type="compositionally biased region" description="Polar residues" evidence="7">
    <location>
        <begin position="1317"/>
        <end position="1343"/>
    </location>
</feature>
<evidence type="ECO:0000313" key="10">
    <source>
        <dbReference type="EMBL" id="KAK1613041.1"/>
    </source>
</evidence>
<keyword evidence="1" id="KW-0645">Protease</keyword>
<dbReference type="InterPro" id="IPR057670">
    <property type="entry name" value="SH3_retrovirus"/>
</dbReference>
<dbReference type="InterPro" id="IPR006912">
    <property type="entry name" value="Harbinger_derived_prot"/>
</dbReference>
<dbReference type="GO" id="GO:0006508">
    <property type="term" value="P:proteolysis"/>
    <property type="evidence" value="ECO:0007669"/>
    <property type="project" value="UniProtKB-KW"/>
</dbReference>
<dbReference type="GO" id="GO:0008270">
    <property type="term" value="F:zinc ion binding"/>
    <property type="evidence" value="ECO:0007669"/>
    <property type="project" value="UniProtKB-KW"/>
</dbReference>
<evidence type="ECO:0000256" key="4">
    <source>
        <dbReference type="ARBA" id="ARBA00022801"/>
    </source>
</evidence>
<dbReference type="PANTHER" id="PTHR42648:SF21">
    <property type="entry name" value="CYSTEINE-RICH RLK (RECEPTOR-LIKE PROTEIN KINASE) 8"/>
    <property type="match status" value="1"/>
</dbReference>
<dbReference type="InterPro" id="IPR043502">
    <property type="entry name" value="DNA/RNA_pol_sf"/>
</dbReference>
<evidence type="ECO:0000256" key="1">
    <source>
        <dbReference type="ARBA" id="ARBA00022670"/>
    </source>
</evidence>
<keyword evidence="6" id="KW-0175">Coiled coil</keyword>
<feature type="domain" description="CCHC-type" evidence="8">
    <location>
        <begin position="354"/>
        <end position="368"/>
    </location>
</feature>
<sequence length="2318" mass="263197">MACITTSDNACAIRASSMGWKSSRSPPVSRPVRTGPSGLWPGLIGFHTGCSGAQPGFALVPSGRDPVSSERRPVMFRSLLRLRSGRSGRQAGLTGLCSVELWEIIVDGYRKPQDPARLNSTEFYNRQLNASARDKIRSGINRKLLDQVNDIDSTKELWDRIVVLQEGTDLIQSALYESAKQEATMFMIREGESVADAYARLGALRVKVKGLGCEKYNDGFEMNEAFIKSKVIAMIAVKQEDTNLALNLQIISKSADLNADDLVSYVAANENMAKAGKRLMAMNRVDESSHNHEASHNLALKARADHGREEVYEIEEDEEMTSTSDIATDFAFFAKKYKAKFPMLLNDKKKKRTCYNCDEDNHFANECPYEKRVDKPKFIKGVKPRLKPNPINDRYKKNKGRAFVGAEYLSDEEEEDEEKEAGVAGLAFSKPGKFFVFYATNPNNDYSKDYSTENDVGSSFMARTTQDDDSDDSTSSTIVGSCLMARETKVMESPPSLSSVLDDETENQEELIVLKELYNVRCTLRGEALVKFDFLMDSLKEKDESLEELEYQLNEKERRFNLLRQELKTERCISQGLKQQIETYELDKVKDLETIDRAQSLTQELNASKEELEVAHASLTRDLDHLERANKLVKDELKKLGENHDLLQETYKKALGSMKDPIVVEKLACSSTSFTSEHAKLVEEHVRLQEELSLHVETNAYLESLVTKYGLDYHPNESSCEQASILEENVRLTKELAKFTTAKNKMGLDDLLSKQRSNNQKFGLGYVPKSYKKNNYKKEKPAQDKNKKVTNNGKASKGKTTSGDRTGPNDHYALFVDYYGDVYANYVGPRNGYAYRGYSIWGYSSGGPKWVFDSGCTNHMTGGRGVLDQFIEDINKKSSITFGDNSKGKVLGYGKVAISKDLCLETVMLVESLGYNLLSIYHLADAGYNSYFTNYCVKVFRSDNLKLVLVGYVENNLYVVDLSKESPSPSTCLMAAKHDEGWLWHRRLGHVNMRNLKQLLKGEHIVGLTGVSFEKDRVCSACVAGKQLKKRHPIKSIVTSSRPLELLHLDLFGPSHYDTLGGSKYGLVIVDDYSRYSWVFLLKSKDETYREFIIFAKKAQRMYESEIKAIRTDNGTEFKNYTMQEFVDDEGIKHEFSAPYTPQQNGVVERKNRTIIEMARTMLSEFNSPHNFWGEAISTAVHYSNRLFLRPLHNKTPYELLTGNKPNVMYIRVFGCKCLVKNNKGKLGKFETRTIEGIFVGYAENSHAYRYYNRSTGTIEVSCDVVFLEDNGSQVEQVVPYVAGNNDDPSSAIKHMGIGHIRPMEVHNDDQDDGVEVSSTAQVEPSSTQAEPSSATQEPSSTQDESHSEEQENPHTTEQDHDDDQETSSTHDQAQVVPHDRVLARDEFIDHEGTIRKIKAATRASDMKVDQVLGSISRGVVTRRHNALLITYCQHHAFVSSFEPLKVHEALVDPDWVIAMQEELECFTRNEVWSLVERPKDHRINVIGTKWVFKNKQDENGIVIRNKARLVAQGFAQIEGMDFEDTFAPVARLEAIRLLLAFASFHNFKLYQMDVKSAFLNGPLKETAYVAQPPGFEDPCRPNHVYLLHKALYGLKQAPRAWYEFLRDFLLHDGFCMGTVDSTLFTKRVKGGGLFICQIYVDDIIFGGTNPNHNKAFELLMTRKFEMSMMGELKFFLGFQVRQLAKGTFISQEKYVKDMLKKFNMTNASPMKTPMPVKGQLGSCDGENDVDIKATGGSSTGGRTKTTGRKRKDKQEAQGDDETLPTFNVGDVHVGAWRRIREDNPYRFEAPTYLGGDKLFWTKTQHVLWEEYYDSKEHMKNGSFVMPKAIKEVLAMHEATKFRFVVETLRRMGLYELMCLMPASESYCPLLVRQFHCTVFFHDDVARTMTWMTGHQKYTCNYLEFCEALGFGGGRAQGFKLYSQQKFNKGDIAFCYPREPTAGPPTISGMYYSYLLLAKLFRESLISKSGDTSECRGYHLNLMYYCHPEHRRLIDGCDLIYCELRRCVRERMTPNFAQYIQLLINKVVEAPLNTLGERVKLEAFNVPAQGDRLDVPEMMPSERRSKEHHDPASSSYTRRPQRGVSRFFSSMWQMCKNTNDVAHQSLAMNQETRRRQNEFMATRNVTVPPPGPELEPVHAPNWEMPPISDQMFQNFDPTWYGFGGPPPMPARAPPAADTEEGTNNDINVLQRSPVFARLAEGQAPTVNFEVNGHAYNKGYYLADGIYPTYATFVKTIPSPSNEMEAYFATYQEAARKDVERAFGVLQQRFAIVRYPALTWSEAQMWEVMNACVIIHNMIIERRVTHLCRMIIHLIIKGH</sequence>
<comment type="caution">
    <text evidence="10">The sequence shown here is derived from an EMBL/GenBank/DDBJ whole genome shotgun (WGS) entry which is preliminary data.</text>
</comment>
<organism evidence="10 11">
    <name type="scientific">Lolium multiflorum</name>
    <name type="common">Italian ryegrass</name>
    <name type="synonym">Lolium perenne subsp. multiflorum</name>
    <dbReference type="NCBI Taxonomy" id="4521"/>
    <lineage>
        <taxon>Eukaryota</taxon>
        <taxon>Viridiplantae</taxon>
        <taxon>Streptophyta</taxon>
        <taxon>Embryophyta</taxon>
        <taxon>Tracheophyta</taxon>
        <taxon>Spermatophyta</taxon>
        <taxon>Magnoliopsida</taxon>
        <taxon>Liliopsida</taxon>
        <taxon>Poales</taxon>
        <taxon>Poaceae</taxon>
        <taxon>BOP clade</taxon>
        <taxon>Pooideae</taxon>
        <taxon>Poodae</taxon>
        <taxon>Poeae</taxon>
        <taxon>Poeae Chloroplast Group 2 (Poeae type)</taxon>
        <taxon>Loliodinae</taxon>
        <taxon>Loliinae</taxon>
        <taxon>Lolium</taxon>
    </lineage>
</organism>
<dbReference type="GO" id="GO:0003676">
    <property type="term" value="F:nucleic acid binding"/>
    <property type="evidence" value="ECO:0007669"/>
    <property type="project" value="InterPro"/>
</dbReference>
<dbReference type="PANTHER" id="PTHR42648">
    <property type="entry name" value="TRANSPOSASE, PUTATIVE-RELATED"/>
    <property type="match status" value="1"/>
</dbReference>
<keyword evidence="5" id="KW-0862">Zinc</keyword>
<keyword evidence="4" id="KW-0378">Hydrolase</keyword>
<dbReference type="GO" id="GO:0015074">
    <property type="term" value="P:DNA integration"/>
    <property type="evidence" value="ECO:0007669"/>
    <property type="project" value="InterPro"/>
</dbReference>
<dbReference type="InterPro" id="IPR001584">
    <property type="entry name" value="Integrase_cat-core"/>
</dbReference>
<dbReference type="InterPro" id="IPR013103">
    <property type="entry name" value="RVT_2"/>
</dbReference>
<feature type="compositionally biased region" description="Basic and acidic residues" evidence="7">
    <location>
        <begin position="1344"/>
        <end position="1359"/>
    </location>
</feature>
<dbReference type="GO" id="GO:0004190">
    <property type="term" value="F:aspartic-type endopeptidase activity"/>
    <property type="evidence" value="ECO:0007669"/>
    <property type="project" value="UniProtKB-KW"/>
</dbReference>
<dbReference type="Pfam" id="PF25597">
    <property type="entry name" value="SH3_retrovirus"/>
    <property type="match status" value="1"/>
</dbReference>
<keyword evidence="3" id="KW-0064">Aspartyl protease</keyword>
<dbReference type="InterPro" id="IPR054722">
    <property type="entry name" value="PolX-like_BBD"/>
</dbReference>
<gene>
    <name evidence="10" type="ORF">QYE76_036714</name>
</gene>
<dbReference type="InterPro" id="IPR012337">
    <property type="entry name" value="RNaseH-like_sf"/>
</dbReference>
<feature type="region of interest" description="Disordered" evidence="7">
    <location>
        <begin position="773"/>
        <end position="806"/>
    </location>
</feature>
<dbReference type="InterPro" id="IPR036875">
    <property type="entry name" value="Znf_CCHC_sf"/>
</dbReference>
<evidence type="ECO:0000259" key="9">
    <source>
        <dbReference type="PROSITE" id="PS50994"/>
    </source>
</evidence>
<dbReference type="PROSITE" id="PS50994">
    <property type="entry name" value="INTEGRASE"/>
    <property type="match status" value="1"/>
</dbReference>
<feature type="compositionally biased region" description="Basic and acidic residues" evidence="7">
    <location>
        <begin position="776"/>
        <end position="787"/>
    </location>
</feature>
<keyword evidence="2" id="KW-0479">Metal-binding</keyword>
<dbReference type="Pfam" id="PF04827">
    <property type="entry name" value="Plant_tran"/>
    <property type="match status" value="1"/>
</dbReference>
<dbReference type="SUPFAM" id="SSF56672">
    <property type="entry name" value="DNA/RNA polymerases"/>
    <property type="match status" value="1"/>
</dbReference>
<dbReference type="InterPro" id="IPR001878">
    <property type="entry name" value="Znf_CCHC"/>
</dbReference>
<evidence type="ECO:0008006" key="12">
    <source>
        <dbReference type="Google" id="ProtNLM"/>
    </source>
</evidence>
<dbReference type="EMBL" id="JAUUTY010000007">
    <property type="protein sequence ID" value="KAK1613041.1"/>
    <property type="molecule type" value="Genomic_DNA"/>
</dbReference>
<feature type="compositionally biased region" description="Basic and acidic residues" evidence="7">
    <location>
        <begin position="2052"/>
        <end position="2071"/>
    </location>
</feature>